<dbReference type="InterPro" id="IPR036291">
    <property type="entry name" value="NAD(P)-bd_dom_sf"/>
</dbReference>
<dbReference type="Gene3D" id="3.40.50.720">
    <property type="entry name" value="NAD(P)-binding Rossmann-like Domain"/>
    <property type="match status" value="1"/>
</dbReference>
<dbReference type="KEGG" id="sle:sle_12190"/>
<dbReference type="Pfam" id="PF07993">
    <property type="entry name" value="NAD_binding_4"/>
    <property type="match status" value="1"/>
</dbReference>
<dbReference type="InterPro" id="IPR013120">
    <property type="entry name" value="FAR_NAD-bd"/>
</dbReference>
<feature type="domain" description="Thioester reductase (TE)" evidence="1">
    <location>
        <begin position="9"/>
        <end position="209"/>
    </location>
</feature>
<dbReference type="Proteomes" id="UP000035016">
    <property type="component" value="Chromosome Chromosome"/>
</dbReference>
<protein>
    <submittedName>
        <fullName evidence="2">Linear gramicidin synthase subunit D</fullName>
    </submittedName>
</protein>
<evidence type="ECO:0000313" key="2">
    <source>
        <dbReference type="EMBL" id="CQR60681.1"/>
    </source>
</evidence>
<evidence type="ECO:0000313" key="3">
    <source>
        <dbReference type="Proteomes" id="UP000035016"/>
    </source>
</evidence>
<gene>
    <name evidence="2" type="primary">sle_12190</name>
</gene>
<sequence>MLLRVTTLITGATGFLGSRLLLGLLTRRGRHVTVLGRGTAAELRSRVLAILESLAGGEIGAPARSRLRCVAGDVTRPWLGLAPAVYGRLAREAEAVWHCAGDIALAGERERLFRTNVHGTERVLEFAGATAPGCRLVHLSTVAVAGGRREGVVAEEDLTDAFGFETHYDESKYRAERLVRDWARRLGRPVVVLRPGIVASDAAPREGLPGHPLRVLGDMIGTVARNGAPGIPPAASLRREGTGLRLRLRVPADAEFNIVPDGHATEAMLRIGHDTAEDGGGVRTCHIVHPRETPMRLIVDAIEAHHPGLALDCVDALPDPTPAERFVADHLPGFLSYCHHRRLYGRERAVERTGGLPDPAPIDRDYLARAMGFAGAVPHAGDRATADT</sequence>
<name>A0A0F7VUL3_STRLW</name>
<reference evidence="2 3" key="1">
    <citation type="submission" date="2015-02" db="EMBL/GenBank/DDBJ databases">
        <authorList>
            <person name="Gomez-Escribano P.J."/>
        </authorList>
    </citation>
    <scope>NUCLEOTIDE SEQUENCE [LARGE SCALE GENOMIC DNA]</scope>
    <source>
        <strain evidence="3">C34 (DSM 42122 / NRRL B-24963)</strain>
    </source>
</reference>
<dbReference type="PANTHER" id="PTHR43245">
    <property type="entry name" value="BIFUNCTIONAL POLYMYXIN RESISTANCE PROTEIN ARNA"/>
    <property type="match status" value="1"/>
</dbReference>
<organism evidence="2 3">
    <name type="scientific">Streptomyces leeuwenhoekii</name>
    <dbReference type="NCBI Taxonomy" id="1437453"/>
    <lineage>
        <taxon>Bacteria</taxon>
        <taxon>Bacillati</taxon>
        <taxon>Actinomycetota</taxon>
        <taxon>Actinomycetes</taxon>
        <taxon>Kitasatosporales</taxon>
        <taxon>Streptomycetaceae</taxon>
        <taxon>Streptomyces</taxon>
    </lineage>
</organism>
<dbReference type="AlphaFoldDB" id="A0A0F7VUL3"/>
<accession>A0A0F7VUL3</accession>
<dbReference type="EMBL" id="LN831790">
    <property type="protein sequence ID" value="CQR60681.1"/>
    <property type="molecule type" value="Genomic_DNA"/>
</dbReference>
<evidence type="ECO:0000259" key="1">
    <source>
        <dbReference type="Pfam" id="PF07993"/>
    </source>
</evidence>
<proteinExistence type="predicted"/>
<dbReference type="InterPro" id="IPR050177">
    <property type="entry name" value="Lipid_A_modif_metabolic_enz"/>
</dbReference>
<dbReference type="SUPFAM" id="SSF51735">
    <property type="entry name" value="NAD(P)-binding Rossmann-fold domains"/>
    <property type="match status" value="1"/>
</dbReference>